<proteinExistence type="predicted"/>
<sequence>MPRRSSDRSRIFVSVAAFCDPMLAFTVRSAVAAARHPDRLAFGVVDQSPAPVEAHLPTGAGRIAYLRVDPHQSRGACWARALAMSLYAGEDCFLQVDSHTAFDSGWDVALTDALAAISDRTGNARTVLSTRPFAFDIGEDGAVRVNRFTGNTLTLRPKATTLRLSDPVMAFGCHDSGTTDDLPGVQVSAAYLFAPGSFVEEVPYDPYLYFHGEEQNLSIRAFTRGWDIWHPNATPLHHLYKTRAEGEAPLHWDPQFEQRRAEAWTDLRGRAHRRLADLIAGQLSGAWGLGAARSIDDYLRASGLTLDGAAPLAPSTRAGGAPGVPARAAAEAGLPRRLAITHGRPHP</sequence>
<name>A0ABW3Z376_9HYPH</name>
<evidence type="ECO:0000313" key="1">
    <source>
        <dbReference type="EMBL" id="MFD1330635.1"/>
    </source>
</evidence>
<keyword evidence="2" id="KW-1185">Reference proteome</keyword>
<dbReference type="InterPro" id="IPR021067">
    <property type="entry name" value="Glycosyltransferase"/>
</dbReference>
<protein>
    <submittedName>
        <fullName evidence="1">GlcNAc-transferase family protein</fullName>
    </submittedName>
</protein>
<reference evidence="2" key="1">
    <citation type="journal article" date="2019" name="Int. J. Syst. Evol. Microbiol.">
        <title>The Global Catalogue of Microorganisms (GCM) 10K type strain sequencing project: providing services to taxonomists for standard genome sequencing and annotation.</title>
        <authorList>
            <consortium name="The Broad Institute Genomics Platform"/>
            <consortium name="The Broad Institute Genome Sequencing Center for Infectious Disease"/>
            <person name="Wu L."/>
            <person name="Ma J."/>
        </authorList>
    </citation>
    <scope>NUCLEOTIDE SEQUENCE [LARGE SCALE GENOMIC DNA]</scope>
    <source>
        <strain evidence="2">CCUG 61696</strain>
    </source>
</reference>
<dbReference type="SUPFAM" id="SSF53448">
    <property type="entry name" value="Nucleotide-diphospho-sugar transferases"/>
    <property type="match status" value="1"/>
</dbReference>
<organism evidence="1 2">
    <name type="scientific">Methylopila musalis</name>
    <dbReference type="NCBI Taxonomy" id="1134781"/>
    <lineage>
        <taxon>Bacteria</taxon>
        <taxon>Pseudomonadati</taxon>
        <taxon>Pseudomonadota</taxon>
        <taxon>Alphaproteobacteria</taxon>
        <taxon>Hyphomicrobiales</taxon>
        <taxon>Methylopilaceae</taxon>
        <taxon>Methylopila</taxon>
    </lineage>
</organism>
<dbReference type="PANTHER" id="PTHR34496">
    <property type="entry name" value="GLCNAC TRANSFERASE-RELATED"/>
    <property type="match status" value="1"/>
</dbReference>
<dbReference type="Proteomes" id="UP001597171">
    <property type="component" value="Unassembled WGS sequence"/>
</dbReference>
<dbReference type="EMBL" id="JBHTMX010000003">
    <property type="protein sequence ID" value="MFD1330635.1"/>
    <property type="molecule type" value="Genomic_DNA"/>
</dbReference>
<dbReference type="PANTHER" id="PTHR34496:SF10">
    <property type="entry name" value="GLCNAC TRANSFERASE"/>
    <property type="match status" value="1"/>
</dbReference>
<gene>
    <name evidence="1" type="ORF">ACFQ4O_01320</name>
</gene>
<dbReference type="RefSeq" id="WP_378773806.1">
    <property type="nucleotide sequence ID" value="NZ_JBHTMX010000003.1"/>
</dbReference>
<accession>A0ABW3Z376</accession>
<comment type="caution">
    <text evidence="1">The sequence shown here is derived from an EMBL/GenBank/DDBJ whole genome shotgun (WGS) entry which is preliminary data.</text>
</comment>
<evidence type="ECO:0000313" key="2">
    <source>
        <dbReference type="Proteomes" id="UP001597171"/>
    </source>
</evidence>
<dbReference type="Pfam" id="PF11397">
    <property type="entry name" value="GlcNAc"/>
    <property type="match status" value="1"/>
</dbReference>
<dbReference type="InterPro" id="IPR029044">
    <property type="entry name" value="Nucleotide-diphossugar_trans"/>
</dbReference>